<dbReference type="SUPFAM" id="SSF46785">
    <property type="entry name" value="Winged helix' DNA-binding domain"/>
    <property type="match status" value="1"/>
</dbReference>
<reference evidence="7 8" key="1">
    <citation type="submission" date="2019-10" db="EMBL/GenBank/DDBJ databases">
        <authorList>
            <person name="Palmer J.M."/>
        </authorList>
    </citation>
    <scope>NUCLEOTIDE SEQUENCE [LARGE SCALE GENOMIC DNA]</scope>
    <source>
        <strain evidence="7 8">TWF718</strain>
    </source>
</reference>
<comment type="function">
    <text evidence="6">DNA-dependent RNA polymerase catalyzes the transcription of DNA into RNA using the four ribonucleoside triphosphates as substrates. Specific peripheric component of RNA polymerase III which synthesizes small RNAs, such as 5S rRNA and tRNAs.</text>
</comment>
<gene>
    <name evidence="7" type="primary">RPC34</name>
    <name evidence="7" type="ORF">TWF718_006670</name>
</gene>
<dbReference type="Pfam" id="PF05158">
    <property type="entry name" value="RNA_pol_Rpc34"/>
    <property type="match status" value="1"/>
</dbReference>
<dbReference type="PANTHER" id="PTHR12780">
    <property type="entry name" value="RNA POLYMERASE III DNA DIRECTED , 39KD SUBUNIT-RELATED"/>
    <property type="match status" value="1"/>
</dbReference>
<dbReference type="Gene3D" id="1.10.10.10">
    <property type="entry name" value="Winged helix-like DNA-binding domain superfamily/Winged helix DNA-binding domain"/>
    <property type="match status" value="1"/>
</dbReference>
<dbReference type="GO" id="GO:0006383">
    <property type="term" value="P:transcription by RNA polymerase III"/>
    <property type="evidence" value="ECO:0007669"/>
    <property type="project" value="UniProtKB-UniRule"/>
</dbReference>
<evidence type="ECO:0000256" key="5">
    <source>
        <dbReference type="ARBA" id="ARBA00023242"/>
    </source>
</evidence>
<dbReference type="GO" id="GO:0005654">
    <property type="term" value="C:nucleoplasm"/>
    <property type="evidence" value="ECO:0007669"/>
    <property type="project" value="UniProtKB-ARBA"/>
</dbReference>
<sequence>MSDLQAVARKVYDTCSPNHQKLYTSSELLPLIPNRDQHELLATINELLGRGYIKTLKQGDAFVYRFITKDEVDRTRNLTPDEALVYQHIESSAREGIWSKILKTRTNLHPTVLTRCLKTLENHRYIKSIKSVKFPTRKIYMLWDLTPTIEVTGGPWFTDAELDADFINALLVAIERFVTSRSFPKQRAGAGAAGVLIPFEAGYTGYPTLSDITQWVKNSNLTEVELSEADIKALLEVLVYDGKLEKVIGGTAYKAVRRVEGAVKQGVTEAPCGRCPVFDLCNEDGPINAANCVYFEKWLAEI</sequence>
<proteinExistence type="inferred from homology"/>
<evidence type="ECO:0000313" key="8">
    <source>
        <dbReference type="Proteomes" id="UP001313282"/>
    </source>
</evidence>
<evidence type="ECO:0000256" key="4">
    <source>
        <dbReference type="ARBA" id="ARBA00023163"/>
    </source>
</evidence>
<evidence type="ECO:0000256" key="6">
    <source>
        <dbReference type="PIRNR" id="PIRNR028763"/>
    </source>
</evidence>
<dbReference type="InterPro" id="IPR036390">
    <property type="entry name" value="WH_DNA-bd_sf"/>
</dbReference>
<dbReference type="FunFam" id="1.10.10.10:FF:000116">
    <property type="entry name" value="DNA-directed RNA polymerase III subunit RPC6"/>
    <property type="match status" value="1"/>
</dbReference>
<dbReference type="InterPro" id="IPR036388">
    <property type="entry name" value="WH-like_DNA-bd_sf"/>
</dbReference>
<protein>
    <recommendedName>
        <fullName evidence="6">DNA-directed RNA polymerase III subunit RPC6</fullName>
        <shortName evidence="6">RNA polymerase III subunit C6</shortName>
    </recommendedName>
</protein>
<comment type="subcellular location">
    <subcellularLocation>
        <location evidence="1 6">Nucleus</location>
    </subcellularLocation>
</comment>
<evidence type="ECO:0000313" key="7">
    <source>
        <dbReference type="EMBL" id="KAK6344711.1"/>
    </source>
</evidence>
<dbReference type="PIRSF" id="PIRSF028763">
    <property type="entry name" value="RNA_pol_Rpc34"/>
    <property type="match status" value="1"/>
</dbReference>
<comment type="caution">
    <text evidence="7">The sequence shown here is derived from an EMBL/GenBank/DDBJ whole genome shotgun (WGS) entry which is preliminary data.</text>
</comment>
<dbReference type="Proteomes" id="UP001313282">
    <property type="component" value="Unassembled WGS sequence"/>
</dbReference>
<keyword evidence="4 6" id="KW-0804">Transcription</keyword>
<accession>A0AAN8RCM0</accession>
<dbReference type="InterPro" id="IPR016049">
    <property type="entry name" value="RNA_pol_Rpc34-like"/>
</dbReference>
<dbReference type="GO" id="GO:0005737">
    <property type="term" value="C:cytoplasm"/>
    <property type="evidence" value="ECO:0007669"/>
    <property type="project" value="UniProtKB-ARBA"/>
</dbReference>
<evidence type="ECO:0000256" key="2">
    <source>
        <dbReference type="ARBA" id="ARBA00011038"/>
    </source>
</evidence>
<evidence type="ECO:0000256" key="3">
    <source>
        <dbReference type="ARBA" id="ARBA00022478"/>
    </source>
</evidence>
<dbReference type="EMBL" id="JAVHNR010000004">
    <property type="protein sequence ID" value="KAK6344711.1"/>
    <property type="molecule type" value="Genomic_DNA"/>
</dbReference>
<comment type="similarity">
    <text evidence="2 6">Belongs to the eukaryotic RPC34/RPC39 RNA polymerase subunit family.</text>
</comment>
<dbReference type="AlphaFoldDB" id="A0AAN8RCM0"/>
<dbReference type="InterPro" id="IPR007832">
    <property type="entry name" value="RNA_pol_Rpc34"/>
</dbReference>
<organism evidence="7 8">
    <name type="scientific">Orbilia javanica</name>
    <dbReference type="NCBI Taxonomy" id="47235"/>
    <lineage>
        <taxon>Eukaryota</taxon>
        <taxon>Fungi</taxon>
        <taxon>Dikarya</taxon>
        <taxon>Ascomycota</taxon>
        <taxon>Pezizomycotina</taxon>
        <taxon>Orbiliomycetes</taxon>
        <taxon>Orbiliales</taxon>
        <taxon>Orbiliaceae</taxon>
        <taxon>Orbilia</taxon>
    </lineage>
</organism>
<name>A0AAN8RCM0_9PEZI</name>
<keyword evidence="5 6" id="KW-0539">Nucleus</keyword>
<evidence type="ECO:0000256" key="1">
    <source>
        <dbReference type="ARBA" id="ARBA00004123"/>
    </source>
</evidence>
<dbReference type="GO" id="GO:0005666">
    <property type="term" value="C:RNA polymerase III complex"/>
    <property type="evidence" value="ECO:0007669"/>
    <property type="project" value="UniProtKB-UniRule"/>
</dbReference>
<keyword evidence="3 6" id="KW-0240">DNA-directed RNA polymerase</keyword>
<keyword evidence="8" id="KW-1185">Reference proteome</keyword>